<dbReference type="Gene3D" id="3.40.50.720">
    <property type="entry name" value="NAD(P)-binding Rossmann-like Domain"/>
    <property type="match status" value="1"/>
</dbReference>
<proteinExistence type="predicted"/>
<evidence type="ECO:0000313" key="3">
    <source>
        <dbReference type="EMBL" id="NMO21024.1"/>
    </source>
</evidence>
<organism evidence="3 4">
    <name type="scientific">Pyxidicoccus fallax</name>
    <dbReference type="NCBI Taxonomy" id="394095"/>
    <lineage>
        <taxon>Bacteria</taxon>
        <taxon>Pseudomonadati</taxon>
        <taxon>Myxococcota</taxon>
        <taxon>Myxococcia</taxon>
        <taxon>Myxococcales</taxon>
        <taxon>Cystobacterineae</taxon>
        <taxon>Myxococcaceae</taxon>
        <taxon>Pyxidicoccus</taxon>
    </lineage>
</organism>
<dbReference type="RefSeq" id="WP_169350225.1">
    <property type="nucleotide sequence ID" value="NZ_JABBJJ010000289.1"/>
</dbReference>
<evidence type="ECO:0000259" key="2">
    <source>
        <dbReference type="Pfam" id="PF01370"/>
    </source>
</evidence>
<dbReference type="PANTHER" id="PTHR43574">
    <property type="entry name" value="EPIMERASE-RELATED"/>
    <property type="match status" value="1"/>
</dbReference>
<dbReference type="EMBL" id="JABBJJ010000289">
    <property type="protein sequence ID" value="NMO21024.1"/>
    <property type="molecule type" value="Genomic_DNA"/>
</dbReference>
<evidence type="ECO:0000313" key="4">
    <source>
        <dbReference type="Proteomes" id="UP000518300"/>
    </source>
</evidence>
<sequence>MRVLVTGAAGFIGHHVSARLLARGDAVIGVDNLDPAGDVALKQARLARLRHLPGAEAFTFHAVDITDREALRALFERERPRRVVHLAARVGVRAGANSANGYLDTNVTGFLQLLECARGVEHLVYASSSSVYGGGTPPPFREDAAADRPLNLYAATKRADELLAHVHGHLHGLPTSGLRFFTVYGPWGRPDMAPLRFLRALREGRPIDLYGEGRMRRDFTHVDDVAEAVLRVLDRPPTGTPPYRLLNVGRGEPVALRDFLAVLERHLGTPARLNLLPAQPGEMESTWADPSALERETGFRPRVSVEEGLARLVEWDAQHSGR</sequence>
<gene>
    <name evidence="3" type="ORF">HG543_40180</name>
</gene>
<dbReference type="Proteomes" id="UP000518300">
    <property type="component" value="Unassembled WGS sequence"/>
</dbReference>
<evidence type="ECO:0000256" key="1">
    <source>
        <dbReference type="ARBA" id="ARBA00023027"/>
    </source>
</evidence>
<dbReference type="SUPFAM" id="SSF51735">
    <property type="entry name" value="NAD(P)-binding Rossmann-fold domains"/>
    <property type="match status" value="1"/>
</dbReference>
<comment type="caution">
    <text evidence="3">The sequence shown here is derived from an EMBL/GenBank/DDBJ whole genome shotgun (WGS) entry which is preliminary data.</text>
</comment>
<protein>
    <submittedName>
        <fullName evidence="3">NAD-dependent epimerase/dehydratase family protein</fullName>
    </submittedName>
</protein>
<dbReference type="InterPro" id="IPR036291">
    <property type="entry name" value="NAD(P)-bd_dom_sf"/>
</dbReference>
<dbReference type="PRINTS" id="PR01713">
    <property type="entry name" value="NUCEPIMERASE"/>
</dbReference>
<dbReference type="AlphaFoldDB" id="A0A848LUK2"/>
<accession>A0A848LUK2</accession>
<reference evidence="3 4" key="1">
    <citation type="submission" date="2020-04" db="EMBL/GenBank/DDBJ databases">
        <title>Draft genome of Pyxidicoccus fallax type strain.</title>
        <authorList>
            <person name="Whitworth D.E."/>
        </authorList>
    </citation>
    <scope>NUCLEOTIDE SEQUENCE [LARGE SCALE GENOMIC DNA]</scope>
    <source>
        <strain evidence="3 4">DSM 14698</strain>
    </source>
</reference>
<name>A0A848LUK2_9BACT</name>
<keyword evidence="1" id="KW-0520">NAD</keyword>
<feature type="domain" description="NAD-dependent epimerase/dehydratase" evidence="2">
    <location>
        <begin position="3"/>
        <end position="249"/>
    </location>
</feature>
<dbReference type="InterPro" id="IPR001509">
    <property type="entry name" value="Epimerase_deHydtase"/>
</dbReference>
<keyword evidence="4" id="KW-1185">Reference proteome</keyword>
<dbReference type="Pfam" id="PF01370">
    <property type="entry name" value="Epimerase"/>
    <property type="match status" value="1"/>
</dbReference>